<evidence type="ECO:0000313" key="3">
    <source>
        <dbReference type="EMBL" id="KAJ6023404.1"/>
    </source>
</evidence>
<evidence type="ECO:0000256" key="1">
    <source>
        <dbReference type="ARBA" id="ARBA00022679"/>
    </source>
</evidence>
<dbReference type="EMBL" id="JAQJZL010000016">
    <property type="protein sequence ID" value="KAJ6023404.1"/>
    <property type="molecule type" value="Genomic_DNA"/>
</dbReference>
<comment type="caution">
    <text evidence="3">The sequence shown here is derived from an EMBL/GenBank/DDBJ whole genome shotgun (WGS) entry which is preliminary data.</text>
</comment>
<reference evidence="3" key="2">
    <citation type="submission" date="2023-01" db="EMBL/GenBank/DDBJ databases">
        <authorList>
            <person name="Petersen C."/>
        </authorList>
    </citation>
    <scope>NUCLEOTIDE SEQUENCE</scope>
    <source>
        <strain evidence="3">IBT 15450</strain>
    </source>
</reference>
<accession>A0AAD6HZK5</accession>
<dbReference type="PANTHER" id="PTHR31896">
    <property type="entry name" value="FAMILY REGULATORY PROTEIN, PUTATIVE (AFU_ORTHOLOGUE AFUA_3G14730)-RELATED"/>
    <property type="match status" value="1"/>
</dbReference>
<evidence type="ECO:0000313" key="4">
    <source>
        <dbReference type="Proteomes" id="UP001219568"/>
    </source>
</evidence>
<gene>
    <name evidence="3" type="ORF">N7460_013799</name>
</gene>
<dbReference type="GO" id="GO:0016746">
    <property type="term" value="F:acyltransferase activity"/>
    <property type="evidence" value="ECO:0007669"/>
    <property type="project" value="UniProtKB-KW"/>
</dbReference>
<protein>
    <submittedName>
        <fullName evidence="3">Uncharacterized protein</fullName>
    </submittedName>
</protein>
<keyword evidence="4" id="KW-1185">Reference proteome</keyword>
<dbReference type="AlphaFoldDB" id="A0AAD6HZK5"/>
<dbReference type="PANTHER" id="PTHR31896:SF64">
    <property type="entry name" value="TRICHOTHECENE 3-O-ACETYLTRANSFERASE"/>
    <property type="match status" value="1"/>
</dbReference>
<dbReference type="Pfam" id="PF02458">
    <property type="entry name" value="Transferase"/>
    <property type="match status" value="1"/>
</dbReference>
<organism evidence="3 4">
    <name type="scientific">Penicillium canescens</name>
    <dbReference type="NCBI Taxonomy" id="5083"/>
    <lineage>
        <taxon>Eukaryota</taxon>
        <taxon>Fungi</taxon>
        <taxon>Dikarya</taxon>
        <taxon>Ascomycota</taxon>
        <taxon>Pezizomycotina</taxon>
        <taxon>Eurotiomycetes</taxon>
        <taxon>Eurotiomycetidae</taxon>
        <taxon>Eurotiales</taxon>
        <taxon>Aspergillaceae</taxon>
        <taxon>Penicillium</taxon>
    </lineage>
</organism>
<dbReference type="InterPro" id="IPR023213">
    <property type="entry name" value="CAT-like_dom_sf"/>
</dbReference>
<keyword evidence="2" id="KW-0012">Acyltransferase</keyword>
<dbReference type="Proteomes" id="UP001219568">
    <property type="component" value="Unassembled WGS sequence"/>
</dbReference>
<dbReference type="InterPro" id="IPR051283">
    <property type="entry name" value="Sec_Metabolite_Acyltrans"/>
</dbReference>
<proteinExistence type="predicted"/>
<reference evidence="3" key="1">
    <citation type="journal article" date="2023" name="IMA Fungus">
        <title>Comparative genomic study of the Penicillium genus elucidates a diverse pangenome and 15 lateral gene transfer events.</title>
        <authorList>
            <person name="Petersen C."/>
            <person name="Sorensen T."/>
            <person name="Nielsen M.R."/>
            <person name="Sondergaard T.E."/>
            <person name="Sorensen J.L."/>
            <person name="Fitzpatrick D.A."/>
            <person name="Frisvad J.C."/>
            <person name="Nielsen K.L."/>
        </authorList>
    </citation>
    <scope>NUCLEOTIDE SEQUENCE</scope>
    <source>
        <strain evidence="3">IBT 15450</strain>
    </source>
</reference>
<keyword evidence="1" id="KW-0808">Transferase</keyword>
<sequence>MSSLPTFEPYVLTPFDHSTAPVHFSGFFTFTPDDLPKSISVLEAGVSRLVTLLPFLSGNITLSDKLQGKENVFEVQPPTAEFLEDYPMLKIRHHEQSICAAKDSLLSEAFLPIAFEQAAEDLSPIFRFQANVMVDGVFLCFTFNHMAVDGVGVWNVAKSLAVCCRDPGAPPNLLETDVLQEAQCRRAIFEAASSRNTKALSLKDWFPAPGIDSQDPVSARLVLDAEKVAKLRNSCSATLRIKFSSNTIVMAVLWFCFIRARFGLRSTQEEQSVDESCLVVVSDTRSKLQPNIPMSYIGNVVVTTEAYIRIEPIISAMTLSSYDSRSSGTVGLSDVSLLANLAESIHKAIQCVTNDYVRDLLSDFVGREDWTSTPRLGDIFVSTFRPVNFYELDFGTCLGALKDIDIPENRFSGSSWILPAPGKGCPGAWEVRLTLEPMVMDRVQNDDLMKWLRPDYVSKL</sequence>
<evidence type="ECO:0000256" key="2">
    <source>
        <dbReference type="ARBA" id="ARBA00023315"/>
    </source>
</evidence>
<name>A0AAD6HZK5_PENCN</name>
<dbReference type="Gene3D" id="3.30.559.10">
    <property type="entry name" value="Chloramphenicol acetyltransferase-like domain"/>
    <property type="match status" value="2"/>
</dbReference>